<evidence type="ECO:0000259" key="2">
    <source>
        <dbReference type="Pfam" id="PF12697"/>
    </source>
</evidence>
<evidence type="ECO:0000256" key="1">
    <source>
        <dbReference type="ARBA" id="ARBA00022801"/>
    </source>
</evidence>
<dbReference type="AlphaFoldDB" id="A0A0K1PXI8"/>
<keyword evidence="1" id="KW-0378">Hydrolase</keyword>
<dbReference type="PANTHER" id="PTHR43798">
    <property type="entry name" value="MONOACYLGLYCEROL LIPASE"/>
    <property type="match status" value="1"/>
</dbReference>
<keyword evidence="3" id="KW-0575">Peroxidase</keyword>
<evidence type="ECO:0000313" key="3">
    <source>
        <dbReference type="EMBL" id="AKU97859.1"/>
    </source>
</evidence>
<proteinExistence type="predicted"/>
<dbReference type="InterPro" id="IPR000073">
    <property type="entry name" value="AB_hydrolase_1"/>
</dbReference>
<sequence length="243" mass="26760">MLVHGGLSNHLCWQRQVDDERLASFRIVTYDLRGHGDSDKPVDPSSYQDEERWADDLHAVLETCGLRDPVLVVWSLAGVVTSAYLRKYGGSRLGGVVWVGAIPTVAAVTESAVFELMPRMFSPHIDERIDGLRAWLASCFGHSAPPSYMFERMLASASFALPLAPAVGSFTVADPWPTLRAFDRPALVIQGTHDRITPPDVGRQLAENIPNATLVMYDGAGHALFIDEPDRFASDILAFVRRT</sequence>
<feature type="domain" description="AB hydrolase-1" evidence="2">
    <location>
        <begin position="2"/>
        <end position="233"/>
    </location>
</feature>
<dbReference type="SUPFAM" id="SSF53474">
    <property type="entry name" value="alpha/beta-Hydrolases"/>
    <property type="match status" value="1"/>
</dbReference>
<dbReference type="InterPro" id="IPR000639">
    <property type="entry name" value="Epox_hydrolase-like"/>
</dbReference>
<accession>A0A0K1PXI8</accession>
<dbReference type="RefSeq" id="WP_205633753.1">
    <property type="nucleotide sequence ID" value="NZ_CP012333.1"/>
</dbReference>
<dbReference type="Proteomes" id="UP000064967">
    <property type="component" value="Chromosome"/>
</dbReference>
<dbReference type="InterPro" id="IPR029058">
    <property type="entry name" value="AB_hydrolase_fold"/>
</dbReference>
<dbReference type="GO" id="GO:0016787">
    <property type="term" value="F:hydrolase activity"/>
    <property type="evidence" value="ECO:0007669"/>
    <property type="project" value="UniProtKB-KW"/>
</dbReference>
<dbReference type="GO" id="GO:0004601">
    <property type="term" value="F:peroxidase activity"/>
    <property type="evidence" value="ECO:0007669"/>
    <property type="project" value="UniProtKB-KW"/>
</dbReference>
<keyword evidence="4" id="KW-1185">Reference proteome</keyword>
<dbReference type="PRINTS" id="PR00111">
    <property type="entry name" value="ABHYDROLASE"/>
</dbReference>
<dbReference type="PRINTS" id="PR00412">
    <property type="entry name" value="EPOXHYDRLASE"/>
</dbReference>
<organism evidence="3 4">
    <name type="scientific">Labilithrix luteola</name>
    <dbReference type="NCBI Taxonomy" id="1391654"/>
    <lineage>
        <taxon>Bacteria</taxon>
        <taxon>Pseudomonadati</taxon>
        <taxon>Myxococcota</taxon>
        <taxon>Polyangia</taxon>
        <taxon>Polyangiales</taxon>
        <taxon>Labilitrichaceae</taxon>
        <taxon>Labilithrix</taxon>
    </lineage>
</organism>
<dbReference type="PATRIC" id="fig|1391654.3.peg.4587"/>
<gene>
    <name evidence="3" type="ORF">AKJ09_04523</name>
</gene>
<dbReference type="InterPro" id="IPR050266">
    <property type="entry name" value="AB_hydrolase_sf"/>
</dbReference>
<keyword evidence="3" id="KW-0560">Oxidoreductase</keyword>
<protein>
    <submittedName>
        <fullName evidence="3">Chloroperoxidase</fullName>
    </submittedName>
</protein>
<reference evidence="3 4" key="1">
    <citation type="submission" date="2015-08" db="EMBL/GenBank/DDBJ databases">
        <authorList>
            <person name="Babu N.S."/>
            <person name="Beckwith C.J."/>
            <person name="Beseler K.G."/>
            <person name="Brison A."/>
            <person name="Carone J.V."/>
            <person name="Caskin T.P."/>
            <person name="Diamond M."/>
            <person name="Durham M.E."/>
            <person name="Foxe J.M."/>
            <person name="Go M."/>
            <person name="Henderson B.A."/>
            <person name="Jones I.B."/>
            <person name="McGettigan J.A."/>
            <person name="Micheletti S.J."/>
            <person name="Nasrallah M.E."/>
            <person name="Ortiz D."/>
            <person name="Piller C.R."/>
            <person name="Privatt S.R."/>
            <person name="Schneider S.L."/>
            <person name="Sharp S."/>
            <person name="Smith T.C."/>
            <person name="Stanton J.D."/>
            <person name="Ullery H.E."/>
            <person name="Wilson R.J."/>
            <person name="Serrano M.G."/>
            <person name="Buck G."/>
            <person name="Lee V."/>
            <person name="Wang Y."/>
            <person name="Carvalho R."/>
            <person name="Voegtly L."/>
            <person name="Shi R."/>
            <person name="Duckworth R."/>
            <person name="Johnson A."/>
            <person name="Loviza R."/>
            <person name="Walstead R."/>
            <person name="Shah Z."/>
            <person name="Kiflezghi M."/>
            <person name="Wade K."/>
            <person name="Ball S.L."/>
            <person name="Bradley K.W."/>
            <person name="Asai D.J."/>
            <person name="Bowman C.A."/>
            <person name="Russell D.A."/>
            <person name="Pope W.H."/>
            <person name="Jacobs-Sera D."/>
            <person name="Hendrix R.W."/>
            <person name="Hatfull G.F."/>
        </authorList>
    </citation>
    <scope>NUCLEOTIDE SEQUENCE [LARGE SCALE GENOMIC DNA]</scope>
    <source>
        <strain evidence="3 4">DSM 27648</strain>
    </source>
</reference>
<dbReference type="Gene3D" id="3.40.50.1820">
    <property type="entry name" value="alpha/beta hydrolase"/>
    <property type="match status" value="1"/>
</dbReference>
<evidence type="ECO:0000313" key="4">
    <source>
        <dbReference type="Proteomes" id="UP000064967"/>
    </source>
</evidence>
<dbReference type="EMBL" id="CP012333">
    <property type="protein sequence ID" value="AKU97859.1"/>
    <property type="molecule type" value="Genomic_DNA"/>
</dbReference>
<dbReference type="Pfam" id="PF12697">
    <property type="entry name" value="Abhydrolase_6"/>
    <property type="match status" value="1"/>
</dbReference>
<name>A0A0K1PXI8_9BACT</name>
<dbReference type="KEGG" id="llu:AKJ09_04523"/>
<dbReference type="PANTHER" id="PTHR43798:SF31">
    <property type="entry name" value="AB HYDROLASE SUPERFAMILY PROTEIN YCLE"/>
    <property type="match status" value="1"/>
</dbReference>
<dbReference type="STRING" id="1391654.AKJ09_04523"/>
<dbReference type="GO" id="GO:0016020">
    <property type="term" value="C:membrane"/>
    <property type="evidence" value="ECO:0007669"/>
    <property type="project" value="TreeGrafter"/>
</dbReference>